<dbReference type="InterPro" id="IPR017451">
    <property type="entry name" value="F-box-assoc_interact_dom"/>
</dbReference>
<dbReference type="CDD" id="cd22157">
    <property type="entry name" value="F-box_AtFBW1-like"/>
    <property type="match status" value="1"/>
</dbReference>
<dbReference type="AlphaFoldDB" id="A0A2P5FD59"/>
<dbReference type="PANTHER" id="PTHR31672:SF13">
    <property type="entry name" value="F-BOX PROTEIN CPR30-LIKE"/>
    <property type="match status" value="1"/>
</dbReference>
<dbReference type="NCBIfam" id="TIGR01640">
    <property type="entry name" value="F_box_assoc_1"/>
    <property type="match status" value="1"/>
</dbReference>
<dbReference type="SMART" id="SM00256">
    <property type="entry name" value="FBOX"/>
    <property type="match status" value="1"/>
</dbReference>
<dbReference type="SUPFAM" id="SSF50965">
    <property type="entry name" value="Galactose oxidase, central domain"/>
    <property type="match status" value="1"/>
</dbReference>
<comment type="caution">
    <text evidence="2">The sequence shown here is derived from an EMBL/GenBank/DDBJ whole genome shotgun (WGS) entry which is preliminary data.</text>
</comment>
<dbReference type="STRING" id="63057.A0A2P5FD59"/>
<dbReference type="SUPFAM" id="SSF81383">
    <property type="entry name" value="F-box domain"/>
    <property type="match status" value="1"/>
</dbReference>
<evidence type="ECO:0000259" key="1">
    <source>
        <dbReference type="SMART" id="SM00256"/>
    </source>
</evidence>
<sequence>MMKSFLEWKPIRQLRVWVSFLSLMDSGVTCELTSDIIEEILLRLDAKSVMRCKCVCKSWLSLISHPSFKHRHLERQVPCVVLHLGSPLNNFQRLFSFRSSENFDQIWSELCPVEILNWTMGFVGSQNGVICLFNRSRDGGVYLWNPAIKKLKKLASSPPPPTHFYVHGFVYEPLANDFKVVAIPESGQQDCVNFFKRGSQVGVYSLGSDSWKNVEMPDIFSDPAVITVPHRMYSVVVNGCIHWIVNYGREAQEQLQGYSVGIVAFDPRTEVFKLIKLPPSLEPFDVGSMCNWSGCLSLVTSYSPGLIEIWVMKKYGVSDSWTKHFSFDLVKHLPSVQGNCFSPVALSDNGNLLLQLISVQHTGNGFTGLDIFRTLASYDPKSNKVQYLSPQSKTDISAFTTYVESIFLS</sequence>
<evidence type="ECO:0000313" key="3">
    <source>
        <dbReference type="Proteomes" id="UP000237000"/>
    </source>
</evidence>
<dbReference type="InterPro" id="IPR050796">
    <property type="entry name" value="SCF_F-box_component"/>
</dbReference>
<dbReference type="Pfam" id="PF00646">
    <property type="entry name" value="F-box"/>
    <property type="match status" value="1"/>
</dbReference>
<dbReference type="Pfam" id="PF08268">
    <property type="entry name" value="FBA_3"/>
    <property type="match status" value="1"/>
</dbReference>
<name>A0A2P5FD59_TREOI</name>
<keyword evidence="3" id="KW-1185">Reference proteome</keyword>
<dbReference type="Gene3D" id="1.20.1280.50">
    <property type="match status" value="1"/>
</dbReference>
<dbReference type="InterPro" id="IPR036047">
    <property type="entry name" value="F-box-like_dom_sf"/>
</dbReference>
<proteinExistence type="predicted"/>
<evidence type="ECO:0000313" key="2">
    <source>
        <dbReference type="EMBL" id="PON95723.1"/>
    </source>
</evidence>
<dbReference type="InterPro" id="IPR013187">
    <property type="entry name" value="F-box-assoc_dom_typ3"/>
</dbReference>
<protein>
    <submittedName>
        <fullName evidence="2">F-box domain containing protein</fullName>
    </submittedName>
</protein>
<dbReference type="PANTHER" id="PTHR31672">
    <property type="entry name" value="BNACNNG10540D PROTEIN"/>
    <property type="match status" value="1"/>
</dbReference>
<dbReference type="InterPro" id="IPR011043">
    <property type="entry name" value="Gal_Oxase/kelch_b-propeller"/>
</dbReference>
<dbReference type="EMBL" id="JXTC01000043">
    <property type="protein sequence ID" value="PON95723.1"/>
    <property type="molecule type" value="Genomic_DNA"/>
</dbReference>
<reference evidence="3" key="1">
    <citation type="submission" date="2016-06" db="EMBL/GenBank/DDBJ databases">
        <title>Parallel loss of symbiosis genes in relatives of nitrogen-fixing non-legume Parasponia.</title>
        <authorList>
            <person name="Van Velzen R."/>
            <person name="Holmer R."/>
            <person name="Bu F."/>
            <person name="Rutten L."/>
            <person name="Van Zeijl A."/>
            <person name="Liu W."/>
            <person name="Santuari L."/>
            <person name="Cao Q."/>
            <person name="Sharma T."/>
            <person name="Shen D."/>
            <person name="Roswanjaya Y."/>
            <person name="Wardhani T."/>
            <person name="Kalhor M.S."/>
            <person name="Jansen J."/>
            <person name="Van den Hoogen J."/>
            <person name="Gungor B."/>
            <person name="Hartog M."/>
            <person name="Hontelez J."/>
            <person name="Verver J."/>
            <person name="Yang W.-C."/>
            <person name="Schijlen E."/>
            <person name="Repin R."/>
            <person name="Schilthuizen M."/>
            <person name="Schranz E."/>
            <person name="Heidstra R."/>
            <person name="Miyata K."/>
            <person name="Fedorova E."/>
            <person name="Kohlen W."/>
            <person name="Bisseling T."/>
            <person name="Smit S."/>
            <person name="Geurts R."/>
        </authorList>
    </citation>
    <scope>NUCLEOTIDE SEQUENCE [LARGE SCALE GENOMIC DNA]</scope>
    <source>
        <strain evidence="3">cv. RG33-2</strain>
    </source>
</reference>
<organism evidence="2 3">
    <name type="scientific">Trema orientale</name>
    <name type="common">Charcoal tree</name>
    <name type="synonym">Celtis orientalis</name>
    <dbReference type="NCBI Taxonomy" id="63057"/>
    <lineage>
        <taxon>Eukaryota</taxon>
        <taxon>Viridiplantae</taxon>
        <taxon>Streptophyta</taxon>
        <taxon>Embryophyta</taxon>
        <taxon>Tracheophyta</taxon>
        <taxon>Spermatophyta</taxon>
        <taxon>Magnoliopsida</taxon>
        <taxon>eudicotyledons</taxon>
        <taxon>Gunneridae</taxon>
        <taxon>Pentapetalae</taxon>
        <taxon>rosids</taxon>
        <taxon>fabids</taxon>
        <taxon>Rosales</taxon>
        <taxon>Cannabaceae</taxon>
        <taxon>Trema</taxon>
    </lineage>
</organism>
<accession>A0A2P5FD59</accession>
<dbReference type="InterPro" id="IPR001810">
    <property type="entry name" value="F-box_dom"/>
</dbReference>
<dbReference type="InParanoid" id="A0A2P5FD59"/>
<dbReference type="Proteomes" id="UP000237000">
    <property type="component" value="Unassembled WGS sequence"/>
</dbReference>
<dbReference type="OrthoDB" id="5314306at2759"/>
<feature type="domain" description="F-box" evidence="1">
    <location>
        <begin position="32"/>
        <end position="72"/>
    </location>
</feature>
<gene>
    <name evidence="2" type="ORF">TorRG33x02_085520</name>
</gene>